<keyword evidence="2" id="KW-0067">ATP-binding</keyword>
<evidence type="ECO:0000256" key="1">
    <source>
        <dbReference type="SAM" id="MobiDB-lite"/>
    </source>
</evidence>
<dbReference type="EMBL" id="DF238801">
    <property type="protein sequence ID" value="GAC96125.1"/>
    <property type="molecule type" value="Genomic_DNA"/>
</dbReference>
<sequence length="85" mass="9785">MPRRIPRSSGADPATLSTSRTEVFADRSGHDRELNLVDDLSVSDGSERVRFVFAAMEARWTLRRSQIHPTRAEREMSRERERVSV</sequence>
<evidence type="ECO:0000313" key="2">
    <source>
        <dbReference type="EMBL" id="GAC96125.1"/>
    </source>
</evidence>
<evidence type="ECO:0000313" key="3">
    <source>
        <dbReference type="Proteomes" id="UP000014071"/>
    </source>
</evidence>
<keyword evidence="3" id="KW-1185">Reference proteome</keyword>
<organism evidence="2 3">
    <name type="scientific">Pseudozyma hubeiensis (strain SY62)</name>
    <name type="common">Yeast</name>
    <dbReference type="NCBI Taxonomy" id="1305764"/>
    <lineage>
        <taxon>Eukaryota</taxon>
        <taxon>Fungi</taxon>
        <taxon>Dikarya</taxon>
        <taxon>Basidiomycota</taxon>
        <taxon>Ustilaginomycotina</taxon>
        <taxon>Ustilaginomycetes</taxon>
        <taxon>Ustilaginales</taxon>
        <taxon>Ustilaginaceae</taxon>
        <taxon>Pseudozyma</taxon>
    </lineage>
</organism>
<dbReference type="GO" id="GO:0004386">
    <property type="term" value="F:helicase activity"/>
    <property type="evidence" value="ECO:0007669"/>
    <property type="project" value="UniProtKB-KW"/>
</dbReference>
<name>R9PDE1_PSEHS</name>
<dbReference type="AlphaFoldDB" id="R9PDE1"/>
<dbReference type="GeneID" id="24108991"/>
<keyword evidence="2" id="KW-0378">Hydrolase</keyword>
<keyword evidence="2" id="KW-0547">Nucleotide-binding</keyword>
<dbReference type="Proteomes" id="UP000014071">
    <property type="component" value="Unassembled WGS sequence"/>
</dbReference>
<dbReference type="HOGENOM" id="CLU_2513616_0_0_1"/>
<proteinExistence type="predicted"/>
<protein>
    <submittedName>
        <fullName evidence="2">Helicase SWR1</fullName>
    </submittedName>
</protein>
<keyword evidence="2" id="KW-0347">Helicase</keyword>
<reference evidence="3" key="1">
    <citation type="journal article" date="2013" name="Genome Announc.">
        <title>Draft genome sequence of the basidiomycetous yeast-like fungus Pseudozyma hubeiensis SY62, which produces an abundant amount of the biosurfactant mannosylerythritol lipids.</title>
        <authorList>
            <person name="Konishi M."/>
            <person name="Hatada Y."/>
            <person name="Horiuchi J."/>
        </authorList>
    </citation>
    <scope>NUCLEOTIDE SEQUENCE [LARGE SCALE GENOMIC DNA]</scope>
    <source>
        <strain evidence="3">SY62</strain>
    </source>
</reference>
<dbReference type="RefSeq" id="XP_012189712.1">
    <property type="nucleotide sequence ID" value="XM_012334322.1"/>
</dbReference>
<feature type="region of interest" description="Disordered" evidence="1">
    <location>
        <begin position="1"/>
        <end position="25"/>
    </location>
</feature>
<gene>
    <name evidence="2" type="ORF">PHSY_003705</name>
</gene>
<accession>R9PDE1</accession>